<feature type="transmembrane region" description="Helical" evidence="6">
    <location>
        <begin position="218"/>
        <end position="242"/>
    </location>
</feature>
<keyword evidence="3 6" id="KW-0812">Transmembrane</keyword>
<evidence type="ECO:0000256" key="6">
    <source>
        <dbReference type="SAM" id="Phobius"/>
    </source>
</evidence>
<reference evidence="8" key="1">
    <citation type="submission" date="2014-08" db="EMBL/GenBank/DDBJ databases">
        <authorList>
            <person name="Falentin Helene"/>
        </authorList>
    </citation>
    <scope>NUCLEOTIDE SEQUENCE</scope>
</reference>
<evidence type="ECO:0000256" key="4">
    <source>
        <dbReference type="ARBA" id="ARBA00022989"/>
    </source>
</evidence>
<dbReference type="InterPro" id="IPR018076">
    <property type="entry name" value="T2SS_GspF_dom"/>
</dbReference>
<feature type="domain" description="Type II secretion system protein GspF" evidence="7">
    <location>
        <begin position="112"/>
        <end position="232"/>
    </location>
</feature>
<dbReference type="AlphaFoldDB" id="A0A068VR12"/>
<dbReference type="EMBL" id="LM676417">
    <property type="protein sequence ID" value="CEP26647.1"/>
    <property type="molecule type" value="Genomic_DNA"/>
</dbReference>
<dbReference type="PANTHER" id="PTHR35007">
    <property type="entry name" value="INTEGRAL MEMBRANE PROTEIN-RELATED"/>
    <property type="match status" value="1"/>
</dbReference>
<dbReference type="RefSeq" id="WP_013161905.1">
    <property type="nucleotide sequence ID" value="NZ_HG975470.1"/>
</dbReference>
<proteinExistence type="predicted"/>
<evidence type="ECO:0000313" key="8">
    <source>
        <dbReference type="EMBL" id="CEP26647.1"/>
    </source>
</evidence>
<keyword evidence="4 6" id="KW-1133">Transmembrane helix</keyword>
<dbReference type="Pfam" id="PF00482">
    <property type="entry name" value="T2SSF"/>
    <property type="match status" value="1"/>
</dbReference>
<keyword evidence="2" id="KW-1003">Cell membrane</keyword>
<feature type="transmembrane region" description="Helical" evidence="6">
    <location>
        <begin position="71"/>
        <end position="90"/>
    </location>
</feature>
<gene>
    <name evidence="8" type="ORF">PFCIRM138_08670</name>
</gene>
<protein>
    <submittedName>
        <fullName evidence="8">Hypothetical membrane protein</fullName>
    </submittedName>
</protein>
<evidence type="ECO:0000256" key="1">
    <source>
        <dbReference type="ARBA" id="ARBA00004651"/>
    </source>
</evidence>
<sequence>MISPAVVAGLALLVAGYCLFGGDEDSRLRRLGAPDALVGSVEEVPTQGLGQRQRIIGSVAVALVSALLVPMPWGLAVGAAGAVAAYYVLARLESGATRARREALLGQQPEVLDLIAAAQEAGSPLRRAAGEVAALAPEPSASVLREVDAHLRVGFSEAEAWQSLADDPVWGSTARDLARSARTGEAVADTIHLHATRTREAHRDHLNKKARTVAVKSVGPMMACFLPAFILAGVVPIFVGIASRYLG</sequence>
<keyword evidence="5 6" id="KW-0472">Membrane</keyword>
<evidence type="ECO:0000256" key="2">
    <source>
        <dbReference type="ARBA" id="ARBA00022475"/>
    </source>
</evidence>
<evidence type="ECO:0000256" key="5">
    <source>
        <dbReference type="ARBA" id="ARBA00023136"/>
    </source>
</evidence>
<evidence type="ECO:0000256" key="3">
    <source>
        <dbReference type="ARBA" id="ARBA00022692"/>
    </source>
</evidence>
<dbReference type="GO" id="GO:0005886">
    <property type="term" value="C:plasma membrane"/>
    <property type="evidence" value="ECO:0007669"/>
    <property type="project" value="UniProtKB-SubCell"/>
</dbReference>
<accession>A0A068VR12</accession>
<comment type="subcellular location">
    <subcellularLocation>
        <location evidence="1">Cell membrane</location>
        <topology evidence="1">Multi-pass membrane protein</topology>
    </subcellularLocation>
</comment>
<organism evidence="8">
    <name type="scientific">Propionibacterium freudenreichii subsp. freudenreichii</name>
    <dbReference type="NCBI Taxonomy" id="66712"/>
    <lineage>
        <taxon>Bacteria</taxon>
        <taxon>Bacillati</taxon>
        <taxon>Actinomycetota</taxon>
        <taxon>Actinomycetes</taxon>
        <taxon>Propionibacteriales</taxon>
        <taxon>Propionibacteriaceae</taxon>
        <taxon>Propionibacterium</taxon>
    </lineage>
</organism>
<dbReference type="PANTHER" id="PTHR35007:SF3">
    <property type="entry name" value="POSSIBLE CONSERVED ALANINE RICH MEMBRANE PROTEIN"/>
    <property type="match status" value="1"/>
</dbReference>
<evidence type="ECO:0000259" key="7">
    <source>
        <dbReference type="Pfam" id="PF00482"/>
    </source>
</evidence>
<dbReference type="GeneID" id="61221354"/>
<name>A0A068VR12_PROFF</name>